<name>A0A915DUZ7_9BILA</name>
<accession>A0A915DUZ7</accession>
<evidence type="ECO:0000313" key="3">
    <source>
        <dbReference type="WBParaSite" id="jg23239"/>
    </source>
</evidence>
<organism evidence="2 3">
    <name type="scientific">Ditylenchus dipsaci</name>
    <dbReference type="NCBI Taxonomy" id="166011"/>
    <lineage>
        <taxon>Eukaryota</taxon>
        <taxon>Metazoa</taxon>
        <taxon>Ecdysozoa</taxon>
        <taxon>Nematoda</taxon>
        <taxon>Chromadorea</taxon>
        <taxon>Rhabditida</taxon>
        <taxon>Tylenchina</taxon>
        <taxon>Tylenchomorpha</taxon>
        <taxon>Sphaerularioidea</taxon>
        <taxon>Anguinidae</taxon>
        <taxon>Anguininae</taxon>
        <taxon>Ditylenchus</taxon>
    </lineage>
</organism>
<dbReference type="AlphaFoldDB" id="A0A915DUZ7"/>
<evidence type="ECO:0000256" key="1">
    <source>
        <dbReference type="SAM" id="MobiDB-lite"/>
    </source>
</evidence>
<feature type="compositionally biased region" description="Low complexity" evidence="1">
    <location>
        <begin position="162"/>
        <end position="171"/>
    </location>
</feature>
<keyword evidence="2" id="KW-1185">Reference proteome</keyword>
<reference evidence="3" key="1">
    <citation type="submission" date="2022-11" db="UniProtKB">
        <authorList>
            <consortium name="WormBaseParasite"/>
        </authorList>
    </citation>
    <scope>IDENTIFICATION</scope>
</reference>
<proteinExistence type="predicted"/>
<feature type="region of interest" description="Disordered" evidence="1">
    <location>
        <begin position="162"/>
        <end position="188"/>
    </location>
</feature>
<feature type="compositionally biased region" description="Polar residues" evidence="1">
    <location>
        <begin position="172"/>
        <end position="188"/>
    </location>
</feature>
<sequence length="270" mass="30743">MDYTTRSVDLREIMEDKLQRLAQLAKDVGFQEMEFCMIRAMNSLEKKMLGDDDPIPFYKHCRHQQSIYRWRRGLPKRLHFAKLSRMCAWTECSLSESVDENRVVNGEQQITLDLHAVNHTPALPVLERPVASTPIAIVKEKPVLNWASNSLSNLIKVALSTTPTSPSSSSTHTWAKISTQSPDTSHPQSLKDIQADEIAFVTASTTPKPQKPISLVELEEQAILELESYYNTIHEEGTHFFVVHREKLTQENGDTKPIMSTHWRSSNGFI</sequence>
<evidence type="ECO:0000313" key="2">
    <source>
        <dbReference type="Proteomes" id="UP000887574"/>
    </source>
</evidence>
<dbReference type="WBParaSite" id="jg23239">
    <property type="protein sequence ID" value="jg23239"/>
    <property type="gene ID" value="jg23239"/>
</dbReference>
<protein>
    <submittedName>
        <fullName evidence="3">Uncharacterized protein</fullName>
    </submittedName>
</protein>
<dbReference type="Proteomes" id="UP000887574">
    <property type="component" value="Unplaced"/>
</dbReference>